<reference evidence="1 2" key="1">
    <citation type="journal article" date="2020" name="Phytopathology">
        <title>Genome Sequence Resources of Colletotrichum truncatum, C. plurivorum, C. musicola, and C. sojae: Four Species Pathogenic to Soybean (Glycine max).</title>
        <authorList>
            <person name="Rogerio F."/>
            <person name="Boufleur T.R."/>
            <person name="Ciampi-Guillardi M."/>
            <person name="Sukno S.A."/>
            <person name="Thon M.R."/>
            <person name="Massola Junior N.S."/>
            <person name="Baroncelli R."/>
        </authorList>
    </citation>
    <scope>NUCLEOTIDE SEQUENCE [LARGE SCALE GENOMIC DNA]</scope>
    <source>
        <strain evidence="1 2">CMES1059</strain>
    </source>
</reference>
<sequence length="439" mass="47802">MSGSQKAAKATQMLKANVGSLLTEYINQNRRSEKAYQRALKGLPGGTTRAVLESDPFPLVAKSAEGPNLTSIDGKTYIDFVSDFTAGLFGHSNKVIQDAIIGAVTNGFSLGAVTELEAQLSESIKQRFPSIDLVRYCNSGTEANTYAIAAGLAFTGRKKVMVFDRGYHGGTLNFSTPANPMNIPHNYVFGTYDEIAETQSVLSAEVGVILIEPMQSSGGMRPASQEFLEYLRTAADALGAVLIFDEVVTSRLDYHGLQGRLGIRPDLTTLGKFHGGGLPFGAFGGRREIMEQFDPKSTSPIKLHHSGTFNNNIFTMTAAVAAVRVFTKEEVDRINVLGEKLRDGINEIILEAGLERSLIAVGVGSCVGIGFLSAAADDLRDAFYFHHLNRGLWFGRRGFACLNFAHQESRIEKALRSTKDFAQQYRQIILDIESPETKL</sequence>
<gene>
    <name evidence="1" type="ORF">CTRU02_202448</name>
</gene>
<proteinExistence type="predicted"/>
<protein>
    <submittedName>
        <fullName evidence="1">Aminotransferase class-iii</fullName>
    </submittedName>
</protein>
<organism evidence="1 2">
    <name type="scientific">Colletotrichum truncatum</name>
    <name type="common">Anthracnose fungus</name>
    <name type="synonym">Colletotrichum capsici</name>
    <dbReference type="NCBI Taxonomy" id="5467"/>
    <lineage>
        <taxon>Eukaryota</taxon>
        <taxon>Fungi</taxon>
        <taxon>Dikarya</taxon>
        <taxon>Ascomycota</taxon>
        <taxon>Pezizomycotina</taxon>
        <taxon>Sordariomycetes</taxon>
        <taxon>Hypocreomycetidae</taxon>
        <taxon>Glomerellales</taxon>
        <taxon>Glomerellaceae</taxon>
        <taxon>Colletotrichum</taxon>
        <taxon>Colletotrichum truncatum species complex</taxon>
    </lineage>
</organism>
<evidence type="ECO:0000313" key="1">
    <source>
        <dbReference type="EMBL" id="KAL0944561.1"/>
    </source>
</evidence>
<dbReference type="EMBL" id="VUJX02000001">
    <property type="protein sequence ID" value="KAL0944561.1"/>
    <property type="molecule type" value="Genomic_DNA"/>
</dbReference>
<keyword evidence="1" id="KW-0032">Aminotransferase</keyword>
<dbReference type="Proteomes" id="UP000805649">
    <property type="component" value="Unassembled WGS sequence"/>
</dbReference>
<evidence type="ECO:0000313" key="2">
    <source>
        <dbReference type="Proteomes" id="UP000805649"/>
    </source>
</evidence>
<accession>A0ACC3ZKA7</accession>
<keyword evidence="1" id="KW-0808">Transferase</keyword>
<name>A0ACC3ZKA7_COLTU</name>
<keyword evidence="2" id="KW-1185">Reference proteome</keyword>
<comment type="caution">
    <text evidence="1">The sequence shown here is derived from an EMBL/GenBank/DDBJ whole genome shotgun (WGS) entry which is preliminary data.</text>
</comment>